<dbReference type="InterPro" id="IPR039461">
    <property type="entry name" value="Peptidase_M49"/>
</dbReference>
<feature type="region of interest" description="Disordered" evidence="3">
    <location>
        <begin position="21"/>
        <end position="52"/>
    </location>
</feature>
<dbReference type="GO" id="GO:0046872">
    <property type="term" value="F:metal ion binding"/>
    <property type="evidence" value="ECO:0007669"/>
    <property type="project" value="UniProtKB-KW"/>
</dbReference>
<dbReference type="GO" id="GO:0008239">
    <property type="term" value="F:dipeptidyl-peptidase activity"/>
    <property type="evidence" value="ECO:0007669"/>
    <property type="project" value="TreeGrafter"/>
</dbReference>
<dbReference type="PANTHER" id="PTHR23422">
    <property type="entry name" value="DIPEPTIDYL PEPTIDASE III-RELATED"/>
    <property type="match status" value="1"/>
</dbReference>
<dbReference type="PANTHER" id="PTHR23422:SF9">
    <property type="entry name" value="ZN-DEPENDENT HYDROLASE"/>
    <property type="match status" value="1"/>
</dbReference>
<comment type="caution">
    <text evidence="5">The sequence shown here is derived from an EMBL/GenBank/DDBJ whole genome shotgun (WGS) entry which is preliminary data.</text>
</comment>
<dbReference type="RefSeq" id="WP_354696251.1">
    <property type="nucleotide sequence ID" value="NZ_JAZHOG010000010.1"/>
</dbReference>
<evidence type="ECO:0000313" key="5">
    <source>
        <dbReference type="EMBL" id="MEJ8568932.1"/>
    </source>
</evidence>
<keyword evidence="4" id="KW-0732">Signal</keyword>
<evidence type="ECO:0000313" key="6">
    <source>
        <dbReference type="Proteomes" id="UP001359886"/>
    </source>
</evidence>
<organism evidence="5 6">
    <name type="scientific">Elongatibacter sediminis</name>
    <dbReference type="NCBI Taxonomy" id="3119006"/>
    <lineage>
        <taxon>Bacteria</taxon>
        <taxon>Pseudomonadati</taxon>
        <taxon>Pseudomonadota</taxon>
        <taxon>Gammaproteobacteria</taxon>
        <taxon>Chromatiales</taxon>
        <taxon>Wenzhouxiangellaceae</taxon>
        <taxon>Elongatibacter</taxon>
    </lineage>
</organism>
<evidence type="ECO:0000256" key="2">
    <source>
        <dbReference type="ARBA" id="ARBA00022801"/>
    </source>
</evidence>
<reference evidence="5 6" key="1">
    <citation type="submission" date="2024-02" db="EMBL/GenBank/DDBJ databases">
        <title>A novel Wenzhouxiangellaceae bacterium, isolated from coastal sediments.</title>
        <authorList>
            <person name="Du Z.-J."/>
            <person name="Ye Y.-Q."/>
            <person name="Zhang X.-Y."/>
        </authorList>
    </citation>
    <scope>NUCLEOTIDE SEQUENCE [LARGE SCALE GENOMIC DNA]</scope>
    <source>
        <strain evidence="5 6">CH-27</strain>
    </source>
</reference>
<evidence type="ECO:0000256" key="4">
    <source>
        <dbReference type="SAM" id="SignalP"/>
    </source>
</evidence>
<accession>A0AAW9R895</accession>
<dbReference type="Gene3D" id="3.30.540.30">
    <property type="match status" value="1"/>
</dbReference>
<keyword evidence="2 5" id="KW-0378">Hydrolase</keyword>
<feature type="chain" id="PRO_5043353700" evidence="4">
    <location>
        <begin position="22"/>
        <end position="565"/>
    </location>
</feature>
<dbReference type="GO" id="GO:0005737">
    <property type="term" value="C:cytoplasm"/>
    <property type="evidence" value="ECO:0007669"/>
    <property type="project" value="TreeGrafter"/>
</dbReference>
<sequence>MQKLIPILLLAFLLNGCEQSAEPGTAAPAEPPAAPTTQSTADADEAGETMPAPSRFDIYATVRLTADLGHLSEQQKQMIPLLIEASDIMDQLFWRQAWGDREALLESIDDPATRRFAAINYGPWDRLDGDRPFIESAGPKPLGARFYPEDMSREEFEAWEQAGKRGLYTLVQRDARGELTLVPYHEAYAPELERAAGLLRQAAELAEDPEFARYLRMRAQALVTDEFQASDLAWMDMKNNPIELVIGPIETYEDRLFGYRAAYESYVLIKDLEWSARLARFAQYLPELQTGLPVPDEYKQETPGADADLNAYDVVYYAGHSNAGSKTIAINLPNDEQVQLEKGTRRLQLKNAMLAKYNQILLPIADELIAEDQRPFITFDAFFGETMFHEVAHGLGVKNTLDGSNTVRQALKDHASAIEEGKADILGLYMIQKLREKGEITEGELMDDYVTFMAGIFRSIRFGTSSAHGQANMIRFNFFRQAGAFTRDPDTGRYRIDVPTFEQAIEDLSRRILTLQGDGDYAAVDAFVRELAAVDDQLQADLDRLAAAAIPVDVVFEQGVDVLGL</sequence>
<dbReference type="EMBL" id="JAZHOG010000010">
    <property type="protein sequence ID" value="MEJ8568932.1"/>
    <property type="molecule type" value="Genomic_DNA"/>
</dbReference>
<evidence type="ECO:0000256" key="3">
    <source>
        <dbReference type="SAM" id="MobiDB-lite"/>
    </source>
</evidence>
<gene>
    <name evidence="5" type="ORF">V3330_14965</name>
</gene>
<feature type="signal peptide" evidence="4">
    <location>
        <begin position="1"/>
        <end position="21"/>
    </location>
</feature>
<keyword evidence="6" id="KW-1185">Reference proteome</keyword>
<proteinExistence type="predicted"/>
<dbReference type="Proteomes" id="UP001359886">
    <property type="component" value="Unassembled WGS sequence"/>
</dbReference>
<evidence type="ECO:0000256" key="1">
    <source>
        <dbReference type="ARBA" id="ARBA00022723"/>
    </source>
</evidence>
<protein>
    <submittedName>
        <fullName evidence="5">Zn-dependent hydrolase</fullName>
    </submittedName>
</protein>
<keyword evidence="1" id="KW-0479">Metal-binding</keyword>
<dbReference type="AlphaFoldDB" id="A0AAW9R895"/>
<dbReference type="Pfam" id="PF03571">
    <property type="entry name" value="Peptidase_M49"/>
    <property type="match status" value="1"/>
</dbReference>
<name>A0AAW9R895_9GAMM</name>